<dbReference type="Proteomes" id="UP001314205">
    <property type="component" value="Unassembled WGS sequence"/>
</dbReference>
<keyword evidence="3" id="KW-1185">Reference proteome</keyword>
<dbReference type="AlphaFoldDB" id="A0AAV1LEB4"/>
<feature type="compositionally biased region" description="Pro residues" evidence="1">
    <location>
        <begin position="55"/>
        <end position="67"/>
    </location>
</feature>
<evidence type="ECO:0000313" key="3">
    <source>
        <dbReference type="Proteomes" id="UP001314205"/>
    </source>
</evidence>
<accession>A0AAV1LEB4</accession>
<evidence type="ECO:0000313" key="2">
    <source>
        <dbReference type="EMBL" id="CAK1593638.1"/>
    </source>
</evidence>
<proteinExistence type="predicted"/>
<feature type="region of interest" description="Disordered" evidence="1">
    <location>
        <begin position="248"/>
        <end position="309"/>
    </location>
</feature>
<name>A0AAV1LEB4_9NEOP</name>
<comment type="caution">
    <text evidence="2">The sequence shown here is derived from an EMBL/GenBank/DDBJ whole genome shotgun (WGS) entry which is preliminary data.</text>
</comment>
<evidence type="ECO:0000256" key="1">
    <source>
        <dbReference type="SAM" id="MobiDB-lite"/>
    </source>
</evidence>
<protein>
    <submittedName>
        <fullName evidence="2">Uncharacterized protein</fullName>
    </submittedName>
</protein>
<reference evidence="2 3" key="1">
    <citation type="submission" date="2023-11" db="EMBL/GenBank/DDBJ databases">
        <authorList>
            <person name="Hedman E."/>
            <person name="Englund M."/>
            <person name="Stromberg M."/>
            <person name="Nyberg Akerstrom W."/>
            <person name="Nylinder S."/>
            <person name="Jareborg N."/>
            <person name="Kallberg Y."/>
            <person name="Kronander E."/>
        </authorList>
    </citation>
    <scope>NUCLEOTIDE SEQUENCE [LARGE SCALE GENOMIC DNA]</scope>
</reference>
<sequence length="333" mass="37496">MEGGRQSRLLSRLLGRLRGDHHRETLDHNFSMTSTACSTDSAGFVSANDEEDAPAPSPAPEPSPTPEPATSTSPADDDQFAANIDLRYSGQYLTPEQLPEFCNQLHHLVEVIRNIQSYAKVTGEYPSEMERRLEREAREVAALAGEARHARDSLSRSRTQRAALLALRQHLARHLETLRHTEIRELENLVRVSDRKLYRSWEALKDSSDPAAFDPLLDEVKSKQTALEGLVRLINNRRLNISRAAIVPRPLPAPPREDDESTTTAGSVRRRQEMGRRAAYKRRKRDTTREPRSEPISGESSRHTPTVQVTVGQPTLELVTRASVRDILFFTSN</sequence>
<dbReference type="EMBL" id="CAVLGL010000089">
    <property type="protein sequence ID" value="CAK1593638.1"/>
    <property type="molecule type" value="Genomic_DNA"/>
</dbReference>
<gene>
    <name evidence="2" type="ORF">PARMNEM_LOCUS13392</name>
</gene>
<feature type="region of interest" description="Disordered" evidence="1">
    <location>
        <begin position="37"/>
        <end position="77"/>
    </location>
</feature>
<organism evidence="2 3">
    <name type="scientific">Parnassius mnemosyne</name>
    <name type="common">clouded apollo</name>
    <dbReference type="NCBI Taxonomy" id="213953"/>
    <lineage>
        <taxon>Eukaryota</taxon>
        <taxon>Metazoa</taxon>
        <taxon>Ecdysozoa</taxon>
        <taxon>Arthropoda</taxon>
        <taxon>Hexapoda</taxon>
        <taxon>Insecta</taxon>
        <taxon>Pterygota</taxon>
        <taxon>Neoptera</taxon>
        <taxon>Endopterygota</taxon>
        <taxon>Lepidoptera</taxon>
        <taxon>Glossata</taxon>
        <taxon>Ditrysia</taxon>
        <taxon>Papilionoidea</taxon>
        <taxon>Papilionidae</taxon>
        <taxon>Parnassiinae</taxon>
        <taxon>Parnassini</taxon>
        <taxon>Parnassius</taxon>
        <taxon>Driopa</taxon>
    </lineage>
</organism>